<accession>Q5ATR4</accession>
<evidence type="ECO:0000259" key="8">
    <source>
        <dbReference type="PROSITE" id="PS50850"/>
    </source>
</evidence>
<accession>C8VE06</accession>
<keyword evidence="6 7" id="KW-0472">Membrane</keyword>
<comment type="subcellular location">
    <subcellularLocation>
        <location evidence="1">Membrane</location>
        <topology evidence="1">Multi-pass membrane protein</topology>
    </subcellularLocation>
</comment>
<dbReference type="eggNOG" id="KOG0254">
    <property type="taxonomic scope" value="Eukaryota"/>
</dbReference>
<dbReference type="KEGG" id="ani:ANIA_08316"/>
<dbReference type="PROSITE" id="PS50850">
    <property type="entry name" value="MFS"/>
    <property type="match status" value="1"/>
</dbReference>
<proteinExistence type="inferred from homology"/>
<feature type="transmembrane region" description="Helical" evidence="7">
    <location>
        <begin position="187"/>
        <end position="207"/>
    </location>
</feature>
<dbReference type="HOGENOM" id="CLU_000960_22_1_1"/>
<feature type="transmembrane region" description="Helical" evidence="7">
    <location>
        <begin position="260"/>
        <end position="279"/>
    </location>
</feature>
<feature type="transmembrane region" description="Helical" evidence="7">
    <location>
        <begin position="132"/>
        <end position="150"/>
    </location>
</feature>
<comment type="similarity">
    <text evidence="2">Belongs to the major facilitator superfamily. TCR/Tet family.</text>
</comment>
<feature type="transmembrane region" description="Helical" evidence="7">
    <location>
        <begin position="464"/>
        <end position="487"/>
    </location>
</feature>
<dbReference type="Proteomes" id="UP000000560">
    <property type="component" value="Chromosome V"/>
</dbReference>
<dbReference type="GO" id="GO:0022857">
    <property type="term" value="F:transmembrane transporter activity"/>
    <property type="evidence" value="ECO:0000318"/>
    <property type="project" value="GO_Central"/>
</dbReference>
<dbReference type="RefSeq" id="XP_681585.1">
    <property type="nucleotide sequence ID" value="XM_676493.1"/>
</dbReference>
<keyword evidence="4 7" id="KW-0812">Transmembrane</keyword>
<evidence type="ECO:0000256" key="5">
    <source>
        <dbReference type="ARBA" id="ARBA00022989"/>
    </source>
</evidence>
<evidence type="ECO:0000256" key="4">
    <source>
        <dbReference type="ARBA" id="ARBA00022692"/>
    </source>
</evidence>
<dbReference type="Gene3D" id="1.20.1250.20">
    <property type="entry name" value="MFS general substrate transporter like domains"/>
    <property type="match status" value="1"/>
</dbReference>
<feature type="transmembrane region" description="Helical" evidence="7">
    <location>
        <begin position="291"/>
        <end position="310"/>
    </location>
</feature>
<evidence type="ECO:0000256" key="6">
    <source>
        <dbReference type="ARBA" id="ARBA00023136"/>
    </source>
</evidence>
<dbReference type="InterPro" id="IPR036259">
    <property type="entry name" value="MFS_trans_sf"/>
</dbReference>
<feature type="transmembrane region" description="Helical" evidence="7">
    <location>
        <begin position="219"/>
        <end position="239"/>
    </location>
</feature>
<dbReference type="GO" id="GO:0055085">
    <property type="term" value="P:transmembrane transport"/>
    <property type="evidence" value="ECO:0000318"/>
    <property type="project" value="GO_Central"/>
</dbReference>
<feature type="domain" description="Major facilitator superfamily (MFS) profile" evidence="8">
    <location>
        <begin position="46"/>
        <end position="572"/>
    </location>
</feature>
<feature type="transmembrane region" description="Helical" evidence="7">
    <location>
        <begin position="544"/>
        <end position="563"/>
    </location>
</feature>
<reference evidence="10" key="1">
    <citation type="journal article" date="2005" name="Nature">
        <title>Sequencing of Aspergillus nidulans and comparative analysis with A. fumigatus and A. oryzae.</title>
        <authorList>
            <person name="Galagan J.E."/>
            <person name="Calvo S.E."/>
            <person name="Cuomo C."/>
            <person name="Ma L.J."/>
            <person name="Wortman J.R."/>
            <person name="Batzoglou S."/>
            <person name="Lee S.I."/>
            <person name="Basturkmen M."/>
            <person name="Spevak C.C."/>
            <person name="Clutterbuck J."/>
            <person name="Kapitonov V."/>
            <person name="Jurka J."/>
            <person name="Scazzocchio C."/>
            <person name="Farman M."/>
            <person name="Butler J."/>
            <person name="Purcell S."/>
            <person name="Harris S."/>
            <person name="Braus G.H."/>
            <person name="Draht O."/>
            <person name="Busch S."/>
            <person name="D'Enfert C."/>
            <person name="Bouchier C."/>
            <person name="Goldman G.H."/>
            <person name="Bell-Pedersen D."/>
            <person name="Griffiths-Jones S."/>
            <person name="Doonan J.H."/>
            <person name="Yu J."/>
            <person name="Vienken K."/>
            <person name="Pain A."/>
            <person name="Freitag M."/>
            <person name="Selker E.U."/>
            <person name="Archer D.B."/>
            <person name="Penalva M.A."/>
            <person name="Oakley B.R."/>
            <person name="Momany M."/>
            <person name="Tanaka T."/>
            <person name="Kumagai T."/>
            <person name="Asai K."/>
            <person name="Machida M."/>
            <person name="Nierman W.C."/>
            <person name="Denning D.W."/>
            <person name="Caddick M."/>
            <person name="Hynes M."/>
            <person name="Paoletti M."/>
            <person name="Fischer R."/>
            <person name="Miller B."/>
            <person name="Dyer P."/>
            <person name="Sachs M.S."/>
            <person name="Osmani S.A."/>
            <person name="Birren B.W."/>
        </authorList>
    </citation>
    <scope>NUCLEOTIDE SEQUENCE [LARGE SCALE GENOMIC DNA]</scope>
    <source>
        <strain evidence="10">FGSC A4 / ATCC 38163 / CBS 112.46 / NRRL 194 / M139</strain>
    </source>
</reference>
<evidence type="ECO:0000313" key="10">
    <source>
        <dbReference type="Proteomes" id="UP000000560"/>
    </source>
</evidence>
<evidence type="ECO:0000256" key="2">
    <source>
        <dbReference type="ARBA" id="ARBA00007520"/>
    </source>
</evidence>
<feature type="transmembrane region" description="Helical" evidence="7">
    <location>
        <begin position="371"/>
        <end position="391"/>
    </location>
</feature>
<dbReference type="EMBL" id="BN001305">
    <property type="protein sequence ID" value="CBF80292.1"/>
    <property type="molecule type" value="Genomic_DNA"/>
</dbReference>
<protein>
    <recommendedName>
        <fullName evidence="8">Major facilitator superfamily (MFS) profile domain-containing protein</fullName>
    </recommendedName>
</protein>
<organism evidence="9 10">
    <name type="scientific">Emericella nidulans (strain FGSC A4 / ATCC 38163 / CBS 112.46 / NRRL 194 / M139)</name>
    <name type="common">Aspergillus nidulans</name>
    <dbReference type="NCBI Taxonomy" id="227321"/>
    <lineage>
        <taxon>Eukaryota</taxon>
        <taxon>Fungi</taxon>
        <taxon>Dikarya</taxon>
        <taxon>Ascomycota</taxon>
        <taxon>Pezizomycotina</taxon>
        <taxon>Eurotiomycetes</taxon>
        <taxon>Eurotiomycetidae</taxon>
        <taxon>Eurotiales</taxon>
        <taxon>Aspergillaceae</taxon>
        <taxon>Aspergillus</taxon>
        <taxon>Aspergillus subgen. Nidulantes</taxon>
    </lineage>
</organism>
<feature type="transmembrane region" description="Helical" evidence="7">
    <location>
        <begin position="331"/>
        <end position="351"/>
    </location>
</feature>
<sequence length="572" mass="61779">MADEDTRNTSMLELNETVKLNEGENGETNGPVHPRKGMPEWKWKGTLAVILLQTIISGYDVSNVANIQARLYETFGNIELLPWVGLSYSLANFALISLSRKILFVCNMRWVYIASVVIFMVGAAVGGAAPSIQAVIVGRIIMGIAGAIVYQRYPLIYRSLLSAINADISSNMTFVSVFATPAEQPQIFGLLGAIWAAGLVVGGPIGSALASNPNTTWRWAFYMNLPWVGLSLVLTIVCFPSQYFGPDIPVLQRIRKIDPVGVLLNAASTVLFAVALQFSGPIWSWDSGATIAVWIVFGVVTIAWIVQQCFCIFTTPEERSLPLHLLKRLDLVPLFVASGCAGASYAVTLYYTPLFFAFSRGHDAMEQTVRILPFILVFIITVFLVGGTVLPRLGRYNLIYYVSGLTMTAGGAALAATMSASTSESQIMGLGALIGVGLGCSFQHGIGISNVINRDGSPQDRVDSALLFNMSQMGSITIVLVIAGAIFHNVGFSLLDKAIGDRGYSESDLREALAGVSSVVWQSRDPEVVRRGIEAVSTVLAREFYLVVASGALCLVCAAAMKWEKLDYGRKP</sequence>
<dbReference type="AlphaFoldDB" id="Q5ATR4"/>
<evidence type="ECO:0000256" key="1">
    <source>
        <dbReference type="ARBA" id="ARBA00004141"/>
    </source>
</evidence>
<dbReference type="SUPFAM" id="SSF103473">
    <property type="entry name" value="MFS general substrate transporter"/>
    <property type="match status" value="1"/>
</dbReference>
<evidence type="ECO:0000256" key="3">
    <source>
        <dbReference type="ARBA" id="ARBA00022448"/>
    </source>
</evidence>
<keyword evidence="5 7" id="KW-1133">Transmembrane helix</keyword>
<reference evidence="10" key="2">
    <citation type="journal article" date="2009" name="Fungal Genet. Biol.">
        <title>The 2008 update of the Aspergillus nidulans genome annotation: a community effort.</title>
        <authorList>
            <person name="Wortman J.R."/>
            <person name="Gilsenan J.M."/>
            <person name="Joardar V."/>
            <person name="Deegan J."/>
            <person name="Clutterbuck J."/>
            <person name="Andersen M.R."/>
            <person name="Archer D."/>
            <person name="Bencina M."/>
            <person name="Braus G."/>
            <person name="Coutinho P."/>
            <person name="von Dohren H."/>
            <person name="Doonan J."/>
            <person name="Driessen A.J."/>
            <person name="Durek P."/>
            <person name="Espeso E."/>
            <person name="Fekete E."/>
            <person name="Flipphi M."/>
            <person name="Estrada C.G."/>
            <person name="Geysens S."/>
            <person name="Goldman G."/>
            <person name="de Groot P.W."/>
            <person name="Hansen K."/>
            <person name="Harris S.D."/>
            <person name="Heinekamp T."/>
            <person name="Helmstaedt K."/>
            <person name="Henrissat B."/>
            <person name="Hofmann G."/>
            <person name="Homan T."/>
            <person name="Horio T."/>
            <person name="Horiuchi H."/>
            <person name="James S."/>
            <person name="Jones M."/>
            <person name="Karaffa L."/>
            <person name="Karanyi Z."/>
            <person name="Kato M."/>
            <person name="Keller N."/>
            <person name="Kelly D.E."/>
            <person name="Kiel J.A."/>
            <person name="Kim J.M."/>
            <person name="van der Klei I.J."/>
            <person name="Klis F.M."/>
            <person name="Kovalchuk A."/>
            <person name="Krasevec N."/>
            <person name="Kubicek C.P."/>
            <person name="Liu B."/>
            <person name="Maccabe A."/>
            <person name="Meyer V."/>
            <person name="Mirabito P."/>
            <person name="Miskei M."/>
            <person name="Mos M."/>
            <person name="Mullins J."/>
            <person name="Nelson D.R."/>
            <person name="Nielsen J."/>
            <person name="Oakley B.R."/>
            <person name="Osmani S.A."/>
            <person name="Pakula T."/>
            <person name="Paszewski A."/>
            <person name="Paulsen I."/>
            <person name="Pilsyk S."/>
            <person name="Pocsi I."/>
            <person name="Punt P.J."/>
            <person name="Ram A.F."/>
            <person name="Ren Q."/>
            <person name="Robellet X."/>
            <person name="Robson G."/>
            <person name="Seiboth B."/>
            <person name="van Solingen P."/>
            <person name="Specht T."/>
            <person name="Sun J."/>
            <person name="Taheri-Talesh N."/>
            <person name="Takeshita N."/>
            <person name="Ussery D."/>
            <person name="vanKuyk P.A."/>
            <person name="Visser H."/>
            <person name="van de Vondervoort P.J."/>
            <person name="de Vries R.P."/>
            <person name="Walton J."/>
            <person name="Xiang X."/>
            <person name="Xiong Y."/>
            <person name="Zeng A.P."/>
            <person name="Brandt B.W."/>
            <person name="Cornell M.J."/>
            <person name="van den Hondel C.A."/>
            <person name="Visser J."/>
            <person name="Oliver S.G."/>
            <person name="Turner G."/>
        </authorList>
    </citation>
    <scope>GENOME REANNOTATION</scope>
    <source>
        <strain evidence="10">FGSC A4 / ATCC 38163 / CBS 112.46 / NRRL 194 / M139</strain>
    </source>
</reference>
<gene>
    <name evidence="9" type="ORF">ANIA_08316</name>
</gene>
<feature type="transmembrane region" description="Helical" evidence="7">
    <location>
        <begin position="110"/>
        <end position="126"/>
    </location>
</feature>
<dbReference type="OrthoDB" id="10021397at2759"/>
<evidence type="ECO:0000313" key="9">
    <source>
        <dbReference type="EMBL" id="CBF80292.1"/>
    </source>
</evidence>
<dbReference type="OMA" id="GCSFQHG"/>
<name>Q5ATR4_EMENI</name>
<dbReference type="GO" id="GO:0005886">
    <property type="term" value="C:plasma membrane"/>
    <property type="evidence" value="ECO:0000318"/>
    <property type="project" value="GO_Central"/>
</dbReference>
<dbReference type="InterPro" id="IPR020846">
    <property type="entry name" value="MFS_dom"/>
</dbReference>
<keyword evidence="3" id="KW-0813">Transport</keyword>
<feature type="transmembrane region" description="Helical" evidence="7">
    <location>
        <begin position="398"/>
        <end position="421"/>
    </location>
</feature>
<dbReference type="PANTHER" id="PTHR23501">
    <property type="entry name" value="MAJOR FACILITATOR SUPERFAMILY"/>
    <property type="match status" value="1"/>
</dbReference>
<dbReference type="InParanoid" id="Q5ATR4"/>
<feature type="transmembrane region" description="Helical" evidence="7">
    <location>
        <begin position="427"/>
        <end position="452"/>
    </location>
</feature>
<evidence type="ECO:0000256" key="7">
    <source>
        <dbReference type="SAM" id="Phobius"/>
    </source>
</evidence>
<keyword evidence="10" id="KW-1185">Reference proteome</keyword>
<dbReference type="GeneID" id="2868703"/>
<dbReference type="PANTHER" id="PTHR23501:SF12">
    <property type="entry name" value="MAJOR FACILITATOR SUPERFAMILY (MFS) PROFILE DOMAIN-CONTAINING PROTEIN-RELATED"/>
    <property type="match status" value="1"/>
</dbReference>